<feature type="domain" description="Histidine-specific methyltransferase SAM-dependent" evidence="3">
    <location>
        <begin position="29"/>
        <end position="329"/>
    </location>
</feature>
<keyword evidence="1 4" id="KW-0489">Methyltransferase</keyword>
<sequence>MNAQFELHTPVPPDGVHLYDLHPAVGDIAADVRAGLARTPKQLPSKYFYDARGSALFEEICAQPEYTLTRNELRILRDRAGEIAEALGPRVRLVEYGSGAGVKTRLLLDALEDPVAYLPIEISREALLASVRELALRYPEVEMLPVCADFTRPLVLPRPRREFARTAIFFPGSTLGNFEHRDACRLLAQMRAEMGRDGAAIVGIDLVKERSLIEAAYNDAAGVTAQFTLNLLARINRELDADFDLSRFRHRAVYNPMAMRVETHIVSLAGQDVTVDGRRVHFAEGEPVLVEYSCKYTPDRFAALARRAGLEVARLWTDASAHFAIALLQRA</sequence>
<dbReference type="InterPro" id="IPR051128">
    <property type="entry name" value="EgtD_Methyltrsf_superfamily"/>
</dbReference>
<dbReference type="InterPro" id="IPR019257">
    <property type="entry name" value="MeTrfase_dom"/>
</dbReference>
<proteinExistence type="predicted"/>
<evidence type="ECO:0000313" key="5">
    <source>
        <dbReference type="Proteomes" id="UP001595892"/>
    </source>
</evidence>
<gene>
    <name evidence="4" type="primary">egtD</name>
    <name evidence="4" type="ORF">ACFO3Q_12380</name>
</gene>
<evidence type="ECO:0000256" key="1">
    <source>
        <dbReference type="ARBA" id="ARBA00022603"/>
    </source>
</evidence>
<reference evidence="5" key="1">
    <citation type="journal article" date="2019" name="Int. J. Syst. Evol. Microbiol.">
        <title>The Global Catalogue of Microorganisms (GCM) 10K type strain sequencing project: providing services to taxonomists for standard genome sequencing and annotation.</title>
        <authorList>
            <consortium name="The Broad Institute Genomics Platform"/>
            <consortium name="The Broad Institute Genome Sequencing Center for Infectious Disease"/>
            <person name="Wu L."/>
            <person name="Ma J."/>
        </authorList>
    </citation>
    <scope>NUCLEOTIDE SEQUENCE [LARGE SCALE GENOMIC DNA]</scope>
    <source>
        <strain evidence="5">CGMCC 1.13574</strain>
    </source>
</reference>
<dbReference type="Proteomes" id="UP001595892">
    <property type="component" value="Unassembled WGS sequence"/>
</dbReference>
<evidence type="ECO:0000313" key="4">
    <source>
        <dbReference type="EMBL" id="MFC4728964.1"/>
    </source>
</evidence>
<organism evidence="4 5">
    <name type="scientific">Coralloluteibacterium thermophilum</name>
    <dbReference type="NCBI Taxonomy" id="2707049"/>
    <lineage>
        <taxon>Bacteria</taxon>
        <taxon>Pseudomonadati</taxon>
        <taxon>Pseudomonadota</taxon>
        <taxon>Gammaproteobacteria</taxon>
        <taxon>Lysobacterales</taxon>
        <taxon>Lysobacteraceae</taxon>
        <taxon>Coralloluteibacterium</taxon>
    </lineage>
</organism>
<dbReference type="SUPFAM" id="SSF53335">
    <property type="entry name" value="S-adenosyl-L-methionine-dependent methyltransferases"/>
    <property type="match status" value="1"/>
</dbReference>
<dbReference type="NCBIfam" id="TIGR03438">
    <property type="entry name" value="egtD_ergothio"/>
    <property type="match status" value="1"/>
</dbReference>
<dbReference type="InterPro" id="IPR035094">
    <property type="entry name" value="EgtD"/>
</dbReference>
<dbReference type="InterPro" id="IPR017804">
    <property type="entry name" value="MeTrfase_EgtD-like"/>
</dbReference>
<evidence type="ECO:0000256" key="2">
    <source>
        <dbReference type="ARBA" id="ARBA00022679"/>
    </source>
</evidence>
<name>A0ABV9NND3_9GAMM</name>
<dbReference type="EC" id="2.1.1.44" evidence="4"/>
<keyword evidence="5" id="KW-1185">Reference proteome</keyword>
<dbReference type="PANTHER" id="PTHR43397">
    <property type="entry name" value="ERGOTHIONEINE BIOSYNTHESIS PROTEIN 1"/>
    <property type="match status" value="1"/>
</dbReference>
<dbReference type="Gene3D" id="3.40.50.150">
    <property type="entry name" value="Vaccinia Virus protein VP39"/>
    <property type="match status" value="1"/>
</dbReference>
<dbReference type="RefSeq" id="WP_377005036.1">
    <property type="nucleotide sequence ID" value="NZ_JBHSGG010000034.1"/>
</dbReference>
<dbReference type="PIRSF" id="PIRSF018005">
    <property type="entry name" value="UCP018005"/>
    <property type="match status" value="1"/>
</dbReference>
<accession>A0ABV9NND3</accession>
<protein>
    <submittedName>
        <fullName evidence="4">L-histidine N(Alpha)-methyltransferase</fullName>
        <ecNumber evidence="4">2.1.1.44</ecNumber>
    </submittedName>
</protein>
<evidence type="ECO:0000259" key="3">
    <source>
        <dbReference type="Pfam" id="PF10017"/>
    </source>
</evidence>
<dbReference type="GO" id="GO:0032259">
    <property type="term" value="P:methylation"/>
    <property type="evidence" value="ECO:0007669"/>
    <property type="project" value="UniProtKB-KW"/>
</dbReference>
<dbReference type="Pfam" id="PF10017">
    <property type="entry name" value="Methyltransf_33"/>
    <property type="match status" value="1"/>
</dbReference>
<comment type="caution">
    <text evidence="4">The sequence shown here is derived from an EMBL/GenBank/DDBJ whole genome shotgun (WGS) entry which is preliminary data.</text>
</comment>
<keyword evidence="2 4" id="KW-0808">Transferase</keyword>
<dbReference type="PANTHER" id="PTHR43397:SF1">
    <property type="entry name" value="ERGOTHIONEINE BIOSYNTHESIS PROTEIN 1"/>
    <property type="match status" value="1"/>
</dbReference>
<dbReference type="GO" id="GO:0052706">
    <property type="term" value="F:L-histidine N(alpha)-methyltransferase activity"/>
    <property type="evidence" value="ECO:0007669"/>
    <property type="project" value="UniProtKB-EC"/>
</dbReference>
<dbReference type="EMBL" id="JBHSGG010000034">
    <property type="protein sequence ID" value="MFC4728964.1"/>
    <property type="molecule type" value="Genomic_DNA"/>
</dbReference>
<dbReference type="InterPro" id="IPR029063">
    <property type="entry name" value="SAM-dependent_MTases_sf"/>
</dbReference>